<reference evidence="5 6" key="1">
    <citation type="submission" date="2014-02" db="EMBL/GenBank/DDBJ databases">
        <authorList>
            <person name="Sears C."/>
            <person name="Carroll K."/>
            <person name="Sack B.R."/>
            <person name="Qadri F."/>
            <person name="Myers L.L."/>
            <person name="Chung G.-T."/>
            <person name="Escheverria P."/>
            <person name="Fraser C.M."/>
            <person name="Sadzewicz L."/>
            <person name="Shefchek K.A."/>
            <person name="Tallon L."/>
            <person name="Das S.P."/>
            <person name="Daugherty S."/>
            <person name="Mongodin E.F."/>
        </authorList>
    </citation>
    <scope>NUCLEOTIDE SEQUENCE [LARGE SCALE GENOMIC DNA]</scope>
    <source>
        <strain evidence="6">3988T(B)14</strain>
    </source>
</reference>
<evidence type="ECO:0000256" key="3">
    <source>
        <dbReference type="ARBA" id="ARBA00022777"/>
    </source>
</evidence>
<dbReference type="PIRSF" id="PIRSF028756">
    <property type="entry name" value="PPK2_prd"/>
    <property type="match status" value="1"/>
</dbReference>
<dbReference type="Gene3D" id="3.40.50.300">
    <property type="entry name" value="P-loop containing nucleotide triphosphate hydrolases"/>
    <property type="match status" value="1"/>
</dbReference>
<dbReference type="GO" id="GO:0006797">
    <property type="term" value="P:polyphosphate metabolic process"/>
    <property type="evidence" value="ECO:0007669"/>
    <property type="project" value="InterPro"/>
</dbReference>
<dbReference type="InterPro" id="IPR022488">
    <property type="entry name" value="PPK2-related"/>
</dbReference>
<dbReference type="EMBL" id="JGCY01000358">
    <property type="protein sequence ID" value="EXY73387.1"/>
    <property type="molecule type" value="Genomic_DNA"/>
</dbReference>
<dbReference type="SUPFAM" id="SSF52540">
    <property type="entry name" value="P-loop containing nucleoside triphosphate hydrolases"/>
    <property type="match status" value="1"/>
</dbReference>
<proteinExistence type="inferred from homology"/>
<dbReference type="InterPro" id="IPR022300">
    <property type="entry name" value="PPK2-rel_1"/>
</dbReference>
<dbReference type="NCBIfam" id="TIGR03709">
    <property type="entry name" value="PPK2_rel_1"/>
    <property type="match status" value="1"/>
</dbReference>
<dbReference type="RefSeq" id="WP_022347347.1">
    <property type="nucleotide sequence ID" value="NZ_JGCY01000358.1"/>
</dbReference>
<keyword evidence="2" id="KW-0808">Transferase</keyword>
<feature type="domain" description="Polyphosphate kinase-2-related" evidence="4">
    <location>
        <begin position="31"/>
        <end position="267"/>
    </location>
</feature>
<evidence type="ECO:0000259" key="4">
    <source>
        <dbReference type="Pfam" id="PF03976"/>
    </source>
</evidence>
<gene>
    <name evidence="5" type="ORF">M124_2822</name>
</gene>
<dbReference type="AlphaFoldDB" id="A0A015SSX1"/>
<dbReference type="InterPro" id="IPR016898">
    <property type="entry name" value="Polyphosphate_phosphotransfera"/>
</dbReference>
<name>A0A015SSX1_BACFG</name>
<dbReference type="Proteomes" id="UP000020529">
    <property type="component" value="Unassembled WGS sequence"/>
</dbReference>
<accession>A0A015SSX1</accession>
<dbReference type="PANTHER" id="PTHR34383:SF3">
    <property type="entry name" value="POLYPHOSPHATE:AMP PHOSPHOTRANSFERASE"/>
    <property type="match status" value="1"/>
</dbReference>
<keyword evidence="3 5" id="KW-0418">Kinase</keyword>
<evidence type="ECO:0000313" key="6">
    <source>
        <dbReference type="Proteomes" id="UP000020529"/>
    </source>
</evidence>
<organism evidence="5 6">
    <name type="scientific">Bacteroides fragilis str. 3988T(B)14</name>
    <dbReference type="NCBI Taxonomy" id="1339315"/>
    <lineage>
        <taxon>Bacteria</taxon>
        <taxon>Pseudomonadati</taxon>
        <taxon>Bacteroidota</taxon>
        <taxon>Bacteroidia</taxon>
        <taxon>Bacteroidales</taxon>
        <taxon>Bacteroidaceae</taxon>
        <taxon>Bacteroides</taxon>
    </lineage>
</organism>
<comment type="similarity">
    <text evidence="1">Belongs to the polyphosphate kinase 2 (PPK2) family. Class I subfamily.</text>
</comment>
<dbReference type="Pfam" id="PF03976">
    <property type="entry name" value="PPK2"/>
    <property type="match status" value="1"/>
</dbReference>
<dbReference type="PATRIC" id="fig|1339315.3.peg.3509"/>
<protein>
    <submittedName>
        <fullName evidence="5">Polyphosphate kinase 2 family protein</fullName>
    </submittedName>
</protein>
<sequence>MKKEILKRLLAKPGEEHSVSEFDARYTGDLTKSEAEALLAENIGKLSSLQDKLYAQDRYAVLVIFQAMDAAGKDGTIKHVMSGINPQGCQVYSFKQPSAEELDHDYLWRINRCLPERGRIGIFNRSHYEDVLVAKVHPEIVLSAKLPGIMGPGDITPKFWKKRYRQINDYERYLTENGTVIIKFFLNVSKEEQKRRFLSRLEDEAKNWKFSVSDLKECSYWDDYMKAYSDMLTHTSTEEAPWYVIPADNKWFMRYAVGQILCDRMNELDLHYPEMPVEARHQIEDFKRALLNE</sequence>
<evidence type="ECO:0000256" key="2">
    <source>
        <dbReference type="ARBA" id="ARBA00022679"/>
    </source>
</evidence>
<evidence type="ECO:0000313" key="5">
    <source>
        <dbReference type="EMBL" id="EXY73387.1"/>
    </source>
</evidence>
<dbReference type="GO" id="GO:0008976">
    <property type="term" value="F:polyphosphate kinase activity"/>
    <property type="evidence" value="ECO:0007669"/>
    <property type="project" value="InterPro"/>
</dbReference>
<dbReference type="PANTHER" id="PTHR34383">
    <property type="entry name" value="POLYPHOSPHATE:AMP PHOSPHOTRANSFERASE-RELATED"/>
    <property type="match status" value="1"/>
</dbReference>
<dbReference type="InterPro" id="IPR027417">
    <property type="entry name" value="P-loop_NTPase"/>
</dbReference>
<evidence type="ECO:0000256" key="1">
    <source>
        <dbReference type="ARBA" id="ARBA00009924"/>
    </source>
</evidence>
<comment type="caution">
    <text evidence="5">The sequence shown here is derived from an EMBL/GenBank/DDBJ whole genome shotgun (WGS) entry which is preliminary data.</text>
</comment>